<sequence length="359" mass="38047">MTWCSSDCIFSERGGVVENRHHVHAAVVDRTGKLLYSVGNPMRITLARSTAKPVQALAVLETGAHEIFNLDTGDIALMCASHSSEDEHVGRAANMLAKARAGEADLRCGGHASLSETVNANWARAGITPTAIHNNCSGKHAGMIAGARALGTRIEDYHRLEHPLQGQVRHAIADLSGLDPGDIVWCIDGCNLPAPALPLQNLATVFGRLAESADEVQRSLDSVSTTARTRHLSQVFTAMVQHPELVAGQGRFCTTLMHAYGGAVVGKLGADGCYGVAVRASECGAQMPGRDGAIGIAVKIEDGNIGMLYAAVMEILQQLGIGTPEIWHRLASFHHPKLVNTAGVTTGSVKFDFKVQKAL</sequence>
<accession>A0ACD1HI63</accession>
<keyword evidence="2" id="KW-1185">Reference proteome</keyword>
<organism evidence="1 2">
    <name type="scientific">Aspergillus aculeatinus CBS 121060</name>
    <dbReference type="NCBI Taxonomy" id="1448322"/>
    <lineage>
        <taxon>Eukaryota</taxon>
        <taxon>Fungi</taxon>
        <taxon>Dikarya</taxon>
        <taxon>Ascomycota</taxon>
        <taxon>Pezizomycotina</taxon>
        <taxon>Eurotiomycetes</taxon>
        <taxon>Eurotiomycetidae</taxon>
        <taxon>Eurotiales</taxon>
        <taxon>Aspergillaceae</taxon>
        <taxon>Aspergillus</taxon>
        <taxon>Aspergillus subgen. Circumdati</taxon>
    </lineage>
</organism>
<name>A0ACD1HI63_9EURO</name>
<protein>
    <submittedName>
        <fullName evidence="1">L-asparaginase II</fullName>
    </submittedName>
</protein>
<dbReference type="Proteomes" id="UP000249661">
    <property type="component" value="Unassembled WGS sequence"/>
</dbReference>
<dbReference type="EMBL" id="KZ824940">
    <property type="protein sequence ID" value="RAH73280.1"/>
    <property type="molecule type" value="Genomic_DNA"/>
</dbReference>
<evidence type="ECO:0000313" key="2">
    <source>
        <dbReference type="Proteomes" id="UP000249661"/>
    </source>
</evidence>
<reference evidence="1" key="1">
    <citation type="submission" date="2018-02" db="EMBL/GenBank/DDBJ databases">
        <title>The genomes of Aspergillus section Nigri reveals drivers in fungal speciation.</title>
        <authorList>
            <consortium name="DOE Joint Genome Institute"/>
            <person name="Vesth T.C."/>
            <person name="Nybo J."/>
            <person name="Theobald S."/>
            <person name="Brandl J."/>
            <person name="Frisvad J.C."/>
            <person name="Nielsen K.F."/>
            <person name="Lyhne E.K."/>
            <person name="Kogle M.E."/>
            <person name="Kuo A."/>
            <person name="Riley R."/>
            <person name="Clum A."/>
            <person name="Nolan M."/>
            <person name="Lipzen A."/>
            <person name="Salamov A."/>
            <person name="Henrissat B."/>
            <person name="Wiebenga A."/>
            <person name="De vries R.P."/>
            <person name="Grigoriev I.V."/>
            <person name="Mortensen U.H."/>
            <person name="Andersen M.R."/>
            <person name="Baker S.E."/>
        </authorList>
    </citation>
    <scope>NUCLEOTIDE SEQUENCE</scope>
    <source>
        <strain evidence="1">CBS 121060</strain>
    </source>
</reference>
<proteinExistence type="predicted"/>
<gene>
    <name evidence="1" type="ORF">BO66DRAFT_316037</name>
</gene>
<evidence type="ECO:0000313" key="1">
    <source>
        <dbReference type="EMBL" id="RAH73280.1"/>
    </source>
</evidence>